<evidence type="ECO:0000313" key="5">
    <source>
        <dbReference type="EMBL" id="CAK9010792.1"/>
    </source>
</evidence>
<feature type="compositionally biased region" description="Low complexity" evidence="2">
    <location>
        <begin position="713"/>
        <end position="731"/>
    </location>
</feature>
<dbReference type="PANTHER" id="PTHR43757">
    <property type="entry name" value="AMINOMETHYLTRANSFERASE"/>
    <property type="match status" value="1"/>
</dbReference>
<sequence>MWCQLAADVTRATGVTRLLRLGQTRGNVTAKITRRRKEFEAKTYPRSSTNEPDQLPRRGRRGGEMQDPQRGVAKRDGTNVAQRKWFEDRKAPIDKDFVAKLQDSASHKGAAAMQEVFDQHLAAVDALKVSMPAADEFRLPHIRRLAATPKRNPVHEAAVSAPPTHVPQQETPEFVQSALVNRRRRGRFMGHRTRPSAPSHRPMSLGGRAAWLKESRDWEDEEEDLEDQPPLSNGPWEIGGKEPRGKIAGTEKHLEDEAASDSERSDADEAIMEPMEPLRTSELSELWSSLGASFVEHNRCVVPSNFTHPDELAGATLDAYYHTRASASLFDLSFKVCLQISGADREFAADQFLTCNLRAMRSGDVQYACILDSKGLILDDAFVLLEDDAVTILTSGCRSKQLADYIGQYVVYIRRSGADVSFRISDVSVLGLQGPESRKALVSTLVNTLPDMQLITLSEEIPLAPSLLHQMPYMSALASRDLKEKVVILCAGMTGEDGFEIMGSSGLLTKLAGALLSSELVRPAGLFCLDMLRMEAGLPRVGADINVGMSTPVRCALSWTLDQSKMRSHLMFGWYKNFFQLAKGPIKRRVGLLLDGPAHAGCLILSNPHRQVVGWITSTAWSPALACRIAQAYVRPEYAKTNKHVLVTVPYSLPTHKMTRKAIRRWTHAGAFRSSYRRLVAACVASLPFVPHRYPEPPHQRRAAARLKSFTDASAAAVSGQSRSRRQQSASTGEDLQEPYEHASKPWKS</sequence>
<dbReference type="InterPro" id="IPR028896">
    <property type="entry name" value="GcvT/YgfZ/DmdA"/>
</dbReference>
<dbReference type="PANTHER" id="PTHR43757:SF2">
    <property type="entry name" value="AMINOMETHYLTRANSFERASE, MITOCHONDRIAL"/>
    <property type="match status" value="1"/>
</dbReference>
<dbReference type="InterPro" id="IPR013977">
    <property type="entry name" value="GcvT_C"/>
</dbReference>
<gene>
    <name evidence="5" type="ORF">SCF082_LOCUS10823</name>
    <name evidence="6" type="ORF">SCF082_LOCUS10847</name>
</gene>
<feature type="region of interest" description="Disordered" evidence="2">
    <location>
        <begin position="33"/>
        <end position="81"/>
    </location>
</feature>
<feature type="domain" description="Aminomethyltransferase C-terminal" evidence="4">
    <location>
        <begin position="587"/>
        <end position="649"/>
    </location>
</feature>
<dbReference type="Pfam" id="PF01571">
    <property type="entry name" value="GCV_T"/>
    <property type="match status" value="1"/>
</dbReference>
<evidence type="ECO:0000313" key="7">
    <source>
        <dbReference type="Proteomes" id="UP001642464"/>
    </source>
</evidence>
<dbReference type="InterPro" id="IPR006222">
    <property type="entry name" value="GCVT_N"/>
</dbReference>
<feature type="region of interest" description="Disordered" evidence="2">
    <location>
        <begin position="214"/>
        <end position="270"/>
    </location>
</feature>
<reference evidence="5 7" key="1">
    <citation type="submission" date="2024-02" db="EMBL/GenBank/DDBJ databases">
        <authorList>
            <person name="Chen Y."/>
            <person name="Shah S."/>
            <person name="Dougan E. K."/>
            <person name="Thang M."/>
            <person name="Chan C."/>
        </authorList>
    </citation>
    <scope>NUCLEOTIDE SEQUENCE [LARGE SCALE GENOMIC DNA]</scope>
</reference>
<feature type="compositionally biased region" description="Basic and acidic residues" evidence="2">
    <location>
        <begin position="239"/>
        <end position="267"/>
    </location>
</feature>
<evidence type="ECO:0000259" key="4">
    <source>
        <dbReference type="Pfam" id="PF08669"/>
    </source>
</evidence>
<evidence type="ECO:0000313" key="6">
    <source>
        <dbReference type="EMBL" id="CAK9010848.1"/>
    </source>
</evidence>
<evidence type="ECO:0000256" key="2">
    <source>
        <dbReference type="SAM" id="MobiDB-lite"/>
    </source>
</evidence>
<dbReference type="Proteomes" id="UP001642464">
    <property type="component" value="Unassembled WGS sequence"/>
</dbReference>
<dbReference type="EMBL" id="CAXAMM010006380">
    <property type="protein sequence ID" value="CAK9010848.1"/>
    <property type="molecule type" value="Genomic_DNA"/>
</dbReference>
<dbReference type="InterPro" id="IPR027266">
    <property type="entry name" value="TrmE/GcvT-like"/>
</dbReference>
<dbReference type="Pfam" id="PF08669">
    <property type="entry name" value="GCV_T_C"/>
    <property type="match status" value="1"/>
</dbReference>
<feature type="domain" description="GCVT N-terminal" evidence="3">
    <location>
        <begin position="285"/>
        <end position="564"/>
    </location>
</feature>
<dbReference type="Gene3D" id="3.30.1360.120">
    <property type="entry name" value="Probable tRNA modification gtpase trme, domain 1"/>
    <property type="match status" value="1"/>
</dbReference>
<dbReference type="SUPFAM" id="SSF103025">
    <property type="entry name" value="Folate-binding domain"/>
    <property type="match status" value="1"/>
</dbReference>
<accession>A0ABP0J927</accession>
<comment type="similarity">
    <text evidence="1">Belongs to the GcvT family.</text>
</comment>
<dbReference type="SUPFAM" id="SSF101790">
    <property type="entry name" value="Aminomethyltransferase beta-barrel domain"/>
    <property type="match status" value="1"/>
</dbReference>
<evidence type="ECO:0000259" key="3">
    <source>
        <dbReference type="Pfam" id="PF01571"/>
    </source>
</evidence>
<dbReference type="InterPro" id="IPR029043">
    <property type="entry name" value="GcvT/YgfZ_C"/>
</dbReference>
<feature type="compositionally biased region" description="Basic and acidic residues" evidence="2">
    <location>
        <begin position="739"/>
        <end position="749"/>
    </location>
</feature>
<feature type="region of interest" description="Disordered" evidence="2">
    <location>
        <begin position="712"/>
        <end position="749"/>
    </location>
</feature>
<evidence type="ECO:0000256" key="1">
    <source>
        <dbReference type="ARBA" id="ARBA00008609"/>
    </source>
</evidence>
<organism evidence="5 7">
    <name type="scientific">Durusdinium trenchii</name>
    <dbReference type="NCBI Taxonomy" id="1381693"/>
    <lineage>
        <taxon>Eukaryota</taxon>
        <taxon>Sar</taxon>
        <taxon>Alveolata</taxon>
        <taxon>Dinophyceae</taxon>
        <taxon>Suessiales</taxon>
        <taxon>Symbiodiniaceae</taxon>
        <taxon>Durusdinium</taxon>
    </lineage>
</organism>
<proteinExistence type="inferred from homology"/>
<comment type="caution">
    <text evidence="5">The sequence shown here is derived from an EMBL/GenBank/DDBJ whole genome shotgun (WGS) entry which is preliminary data.</text>
</comment>
<protein>
    <submittedName>
        <fullName evidence="5">Mitochondrial (Glycine cleavage system T protein) (GCVT)</fullName>
    </submittedName>
</protein>
<dbReference type="EMBL" id="CAXAMM010006358">
    <property type="protein sequence ID" value="CAK9010792.1"/>
    <property type="molecule type" value="Genomic_DNA"/>
</dbReference>
<feature type="compositionally biased region" description="Acidic residues" evidence="2">
    <location>
        <begin position="217"/>
        <end position="227"/>
    </location>
</feature>
<name>A0ABP0J927_9DINO</name>
<keyword evidence="7" id="KW-1185">Reference proteome</keyword>